<dbReference type="EMBL" id="JABFAE010000004">
    <property type="protein sequence ID" value="MBA0826856.1"/>
    <property type="molecule type" value="Genomic_DNA"/>
</dbReference>
<evidence type="ECO:0000313" key="2">
    <source>
        <dbReference type="Proteomes" id="UP000593575"/>
    </source>
</evidence>
<organism evidence="1 2">
    <name type="scientific">Gossypium armourianum</name>
    <dbReference type="NCBI Taxonomy" id="34283"/>
    <lineage>
        <taxon>Eukaryota</taxon>
        <taxon>Viridiplantae</taxon>
        <taxon>Streptophyta</taxon>
        <taxon>Embryophyta</taxon>
        <taxon>Tracheophyta</taxon>
        <taxon>Spermatophyta</taxon>
        <taxon>Magnoliopsida</taxon>
        <taxon>eudicotyledons</taxon>
        <taxon>Gunneridae</taxon>
        <taxon>Pentapetalae</taxon>
        <taxon>rosids</taxon>
        <taxon>malvids</taxon>
        <taxon>Malvales</taxon>
        <taxon>Malvaceae</taxon>
        <taxon>Malvoideae</taxon>
        <taxon>Gossypium</taxon>
    </lineage>
</organism>
<dbReference type="Proteomes" id="UP000593575">
    <property type="component" value="Unassembled WGS sequence"/>
</dbReference>
<proteinExistence type="predicted"/>
<name>A0A7J9IXJ2_9ROSI</name>
<comment type="caution">
    <text evidence="1">The sequence shown here is derived from an EMBL/GenBank/DDBJ whole genome shotgun (WGS) entry which is preliminary data.</text>
</comment>
<protein>
    <submittedName>
        <fullName evidence="1">Uncharacterized protein</fullName>
    </submittedName>
</protein>
<dbReference type="AlphaFoldDB" id="A0A7J9IXJ2"/>
<sequence>MRPYEYGLRKYNKRRETAFWEGRLGAHRRRVHNSAPLPEDPSRQSLF</sequence>
<reference evidence="1 2" key="1">
    <citation type="journal article" date="2019" name="Genome Biol. Evol.">
        <title>Insights into the evolution of the New World diploid cottons (Gossypium, subgenus Houzingenia) based on genome sequencing.</title>
        <authorList>
            <person name="Grover C.E."/>
            <person name="Arick M.A. 2nd"/>
            <person name="Thrash A."/>
            <person name="Conover J.L."/>
            <person name="Sanders W.S."/>
            <person name="Peterson D.G."/>
            <person name="Frelichowski J.E."/>
            <person name="Scheffler J.A."/>
            <person name="Scheffler B.E."/>
            <person name="Wendel J.F."/>
        </authorList>
    </citation>
    <scope>NUCLEOTIDE SEQUENCE [LARGE SCALE GENOMIC DNA]</scope>
    <source>
        <strain evidence="1">6</strain>
        <tissue evidence="1">Leaf</tissue>
    </source>
</reference>
<gene>
    <name evidence="1" type="ORF">Goarm_011673</name>
</gene>
<keyword evidence="2" id="KW-1185">Reference proteome</keyword>
<evidence type="ECO:0000313" key="1">
    <source>
        <dbReference type="EMBL" id="MBA0826856.1"/>
    </source>
</evidence>
<accession>A0A7J9IXJ2</accession>